<organism evidence="3 4">
    <name type="scientific">Crotalaria pallida</name>
    <name type="common">Smooth rattlebox</name>
    <name type="synonym">Crotalaria striata</name>
    <dbReference type="NCBI Taxonomy" id="3830"/>
    <lineage>
        <taxon>Eukaryota</taxon>
        <taxon>Viridiplantae</taxon>
        <taxon>Streptophyta</taxon>
        <taxon>Embryophyta</taxon>
        <taxon>Tracheophyta</taxon>
        <taxon>Spermatophyta</taxon>
        <taxon>Magnoliopsida</taxon>
        <taxon>eudicotyledons</taxon>
        <taxon>Gunneridae</taxon>
        <taxon>Pentapetalae</taxon>
        <taxon>rosids</taxon>
        <taxon>fabids</taxon>
        <taxon>Fabales</taxon>
        <taxon>Fabaceae</taxon>
        <taxon>Papilionoideae</taxon>
        <taxon>50 kb inversion clade</taxon>
        <taxon>genistoids sensu lato</taxon>
        <taxon>core genistoids</taxon>
        <taxon>Crotalarieae</taxon>
        <taxon>Crotalaria</taxon>
    </lineage>
</organism>
<proteinExistence type="predicted"/>
<evidence type="ECO:0000256" key="2">
    <source>
        <dbReference type="SAM" id="SignalP"/>
    </source>
</evidence>
<sequence length="105" mass="11275">MAKISLVILVFSLLVVLPLRTVLSLDDSSSLGTLEQAKILAAKGGFSQKDVDAFFAQGQNAPKGDEEADDHIYDGPDPQVQEIEREIAAEKAAAKQKATPKPKQL</sequence>
<keyword evidence="2" id="KW-0732">Signal</keyword>
<feature type="chain" id="PRO_5042824514" evidence="2">
    <location>
        <begin position="25"/>
        <end position="105"/>
    </location>
</feature>
<dbReference type="AlphaFoldDB" id="A0AAN9INP5"/>
<dbReference type="EMBL" id="JAYWIO010000002">
    <property type="protein sequence ID" value="KAK7283364.1"/>
    <property type="molecule type" value="Genomic_DNA"/>
</dbReference>
<protein>
    <submittedName>
        <fullName evidence="3">Uncharacterized protein</fullName>
    </submittedName>
</protein>
<reference evidence="3 4" key="1">
    <citation type="submission" date="2024-01" db="EMBL/GenBank/DDBJ databases">
        <title>The genomes of 5 underutilized Papilionoideae crops provide insights into root nodulation and disease resistanc.</title>
        <authorList>
            <person name="Yuan L."/>
        </authorList>
    </citation>
    <scope>NUCLEOTIDE SEQUENCE [LARGE SCALE GENOMIC DNA]</scope>
    <source>
        <strain evidence="3">ZHUSHIDOU_FW_LH</strain>
        <tissue evidence="3">Leaf</tissue>
    </source>
</reference>
<gene>
    <name evidence="3" type="ORF">RIF29_12826</name>
</gene>
<name>A0AAN9INP5_CROPI</name>
<feature type="region of interest" description="Disordered" evidence="1">
    <location>
        <begin position="58"/>
        <end position="77"/>
    </location>
</feature>
<dbReference type="Proteomes" id="UP001372338">
    <property type="component" value="Unassembled WGS sequence"/>
</dbReference>
<evidence type="ECO:0000313" key="3">
    <source>
        <dbReference type="EMBL" id="KAK7283364.1"/>
    </source>
</evidence>
<accession>A0AAN9INP5</accession>
<comment type="caution">
    <text evidence="3">The sequence shown here is derived from an EMBL/GenBank/DDBJ whole genome shotgun (WGS) entry which is preliminary data.</text>
</comment>
<evidence type="ECO:0000256" key="1">
    <source>
        <dbReference type="SAM" id="MobiDB-lite"/>
    </source>
</evidence>
<feature type="signal peptide" evidence="2">
    <location>
        <begin position="1"/>
        <end position="24"/>
    </location>
</feature>
<evidence type="ECO:0000313" key="4">
    <source>
        <dbReference type="Proteomes" id="UP001372338"/>
    </source>
</evidence>
<keyword evidence="4" id="KW-1185">Reference proteome</keyword>